<evidence type="ECO:0000256" key="4">
    <source>
        <dbReference type="ARBA" id="ARBA00022692"/>
    </source>
</evidence>
<keyword evidence="6 7" id="KW-0472">Membrane</keyword>
<comment type="subcellular location">
    <subcellularLocation>
        <location evidence="1">Cell inner membrane</location>
        <topology evidence="1">Multi-pass membrane protein</topology>
    </subcellularLocation>
</comment>
<dbReference type="GO" id="GO:0022857">
    <property type="term" value="F:transmembrane transporter activity"/>
    <property type="evidence" value="ECO:0007669"/>
    <property type="project" value="TreeGrafter"/>
</dbReference>
<accession>A0A6M3M8U6</accession>
<evidence type="ECO:0000313" key="9">
    <source>
        <dbReference type="EMBL" id="QJB00247.1"/>
    </source>
</evidence>
<feature type="transmembrane region" description="Helical" evidence="7">
    <location>
        <begin position="185"/>
        <end position="208"/>
    </location>
</feature>
<evidence type="ECO:0000256" key="2">
    <source>
        <dbReference type="ARBA" id="ARBA00022475"/>
    </source>
</evidence>
<evidence type="ECO:0000256" key="5">
    <source>
        <dbReference type="ARBA" id="ARBA00022989"/>
    </source>
</evidence>
<dbReference type="EMBL" id="MT143877">
    <property type="protein sequence ID" value="QJB04251.1"/>
    <property type="molecule type" value="Genomic_DNA"/>
</dbReference>
<sequence length="333" mass="35635">MATIGGCAGFSAICGDSLATAATMGTIGIPEMKKFSYDSSLATGCVAAGGTLGILIPPSIGFIIYGLLTEESIGKLFMAGIIPGILLASMFMLSIYIRARINPALGPRGAKTTFLEKMKSLKGTGAMLILFVLVMGGIYVGFVTPTEGGALGAFGALVIALVRRKLKWSSFKEALLETGQNTSMILIIIVGVFILGYFVSMSQIPMALSSFIVSLEVSRYIILAMILFLYIILGMLMNIIPMIMLTLPIFYPTILSLGFDPIWFGVIMVIMMEMGQITPPVGVNVFVIAGIAKDVPMGTIFKGILPFWGVQILVVILLTIFPQIALWIPSMMK</sequence>
<dbReference type="InterPro" id="IPR010656">
    <property type="entry name" value="DctM"/>
</dbReference>
<keyword evidence="4 7" id="KW-0812">Transmembrane</keyword>
<feature type="transmembrane region" description="Helical" evidence="7">
    <location>
        <begin position="77"/>
        <end position="99"/>
    </location>
</feature>
<name>A0A6M3M8U6_9ZZZZ</name>
<feature type="transmembrane region" description="Helical" evidence="7">
    <location>
        <begin position="307"/>
        <end position="328"/>
    </location>
</feature>
<dbReference type="NCBIfam" id="TIGR00786">
    <property type="entry name" value="dctM"/>
    <property type="match status" value="1"/>
</dbReference>
<gene>
    <name evidence="9" type="ORF">MM171A00648_0007</name>
    <name evidence="10" type="ORF">MM171B00403_0017</name>
</gene>
<keyword evidence="2" id="KW-1003">Cell membrane</keyword>
<organism evidence="10">
    <name type="scientific">viral metagenome</name>
    <dbReference type="NCBI Taxonomy" id="1070528"/>
    <lineage>
        <taxon>unclassified sequences</taxon>
        <taxon>metagenomes</taxon>
        <taxon>organismal metagenomes</taxon>
    </lineage>
</organism>
<dbReference type="InterPro" id="IPR004681">
    <property type="entry name" value="TRAP_DctM"/>
</dbReference>
<feature type="transmembrane region" description="Helical" evidence="7">
    <location>
        <begin position="41"/>
        <end position="65"/>
    </location>
</feature>
<feature type="transmembrane region" description="Helical" evidence="7">
    <location>
        <begin position="220"/>
        <end position="237"/>
    </location>
</feature>
<keyword evidence="5 7" id="KW-1133">Transmembrane helix</keyword>
<evidence type="ECO:0000256" key="7">
    <source>
        <dbReference type="SAM" id="Phobius"/>
    </source>
</evidence>
<dbReference type="PANTHER" id="PTHR33362">
    <property type="entry name" value="SIALIC ACID TRAP TRANSPORTER PERMEASE PROTEIN SIAT-RELATED"/>
    <property type="match status" value="1"/>
</dbReference>
<proteinExistence type="predicted"/>
<evidence type="ECO:0000256" key="3">
    <source>
        <dbReference type="ARBA" id="ARBA00022519"/>
    </source>
</evidence>
<evidence type="ECO:0000259" key="8">
    <source>
        <dbReference type="Pfam" id="PF06808"/>
    </source>
</evidence>
<dbReference type="EMBL" id="MT143686">
    <property type="protein sequence ID" value="QJB00247.1"/>
    <property type="molecule type" value="Genomic_DNA"/>
</dbReference>
<dbReference type="AlphaFoldDB" id="A0A6M3M8U6"/>
<reference evidence="10" key="1">
    <citation type="submission" date="2020-03" db="EMBL/GenBank/DDBJ databases">
        <title>The deep terrestrial virosphere.</title>
        <authorList>
            <person name="Holmfeldt K."/>
            <person name="Nilsson E."/>
            <person name="Simone D."/>
            <person name="Lopez-Fernandez M."/>
            <person name="Wu X."/>
            <person name="de Brujin I."/>
            <person name="Lundin D."/>
            <person name="Andersson A."/>
            <person name="Bertilsson S."/>
            <person name="Dopson M."/>
        </authorList>
    </citation>
    <scope>NUCLEOTIDE SEQUENCE</scope>
    <source>
        <strain evidence="9">MM171A00648</strain>
        <strain evidence="10">MM171B00403</strain>
    </source>
</reference>
<feature type="transmembrane region" description="Helical" evidence="7">
    <location>
        <begin position="249"/>
        <end position="271"/>
    </location>
</feature>
<feature type="transmembrane region" description="Helical" evidence="7">
    <location>
        <begin position="120"/>
        <end position="142"/>
    </location>
</feature>
<evidence type="ECO:0000313" key="10">
    <source>
        <dbReference type="EMBL" id="QJB04251.1"/>
    </source>
</evidence>
<feature type="domain" description="TRAP C4-dicarboxylate transport system permease DctM subunit" evidence="8">
    <location>
        <begin position="2"/>
        <end position="324"/>
    </location>
</feature>
<protein>
    <submittedName>
        <fullName evidence="10">Putative TRAP transporter DctM subunit</fullName>
    </submittedName>
</protein>
<dbReference type="PANTHER" id="PTHR33362:SF5">
    <property type="entry name" value="C4-DICARBOXYLATE TRAP TRANSPORTER LARGE PERMEASE PROTEIN DCTM"/>
    <property type="match status" value="1"/>
</dbReference>
<evidence type="ECO:0000256" key="6">
    <source>
        <dbReference type="ARBA" id="ARBA00023136"/>
    </source>
</evidence>
<dbReference type="Pfam" id="PF06808">
    <property type="entry name" value="DctM"/>
    <property type="match status" value="1"/>
</dbReference>
<keyword evidence="3" id="KW-0997">Cell inner membrane</keyword>
<evidence type="ECO:0000256" key="1">
    <source>
        <dbReference type="ARBA" id="ARBA00004429"/>
    </source>
</evidence>
<dbReference type="GO" id="GO:0005886">
    <property type="term" value="C:plasma membrane"/>
    <property type="evidence" value="ECO:0007669"/>
    <property type="project" value="UniProtKB-SubCell"/>
</dbReference>